<dbReference type="AlphaFoldDB" id="A0A519BFG5"/>
<evidence type="ECO:0000313" key="3">
    <source>
        <dbReference type="Proteomes" id="UP000316562"/>
    </source>
</evidence>
<gene>
    <name evidence="2" type="ORF">EVJ46_07415</name>
</gene>
<evidence type="ECO:0000256" key="1">
    <source>
        <dbReference type="SAM" id="Coils"/>
    </source>
</evidence>
<protein>
    <submittedName>
        <fullName evidence="2">Uncharacterized protein</fullName>
    </submittedName>
</protein>
<keyword evidence="1" id="KW-0175">Coiled coil</keyword>
<reference evidence="2 3" key="1">
    <citation type="journal article" date="2019" name="ISME J.">
        <title>Insights into ecological role of a new deltaproteobacterial order Candidatus Acidulodesulfobacterales by metagenomics and metatranscriptomics.</title>
        <authorList>
            <person name="Tan S."/>
            <person name="Liu J."/>
            <person name="Fang Y."/>
            <person name="Hedlund B.P."/>
            <person name="Lian Z.H."/>
            <person name="Huang L.Y."/>
            <person name="Li J.T."/>
            <person name="Huang L.N."/>
            <person name="Li W.J."/>
            <person name="Jiang H.C."/>
            <person name="Dong H.L."/>
            <person name="Shu W.S."/>
        </authorList>
    </citation>
    <scope>NUCLEOTIDE SEQUENCE [LARGE SCALE GENOMIC DNA]</scope>
    <source>
        <strain evidence="2">AP2</strain>
    </source>
</reference>
<organism evidence="2 3">
    <name type="scientific">Acididesulfobacter guangdongensis</name>
    <dbReference type="NCBI Taxonomy" id="2597225"/>
    <lineage>
        <taxon>Bacteria</taxon>
        <taxon>Deltaproteobacteria</taxon>
        <taxon>Candidatus Acidulodesulfobacterales</taxon>
        <taxon>Candidatus Acididesulfobacter</taxon>
    </lineage>
</organism>
<dbReference type="EMBL" id="SGBC01000003">
    <property type="protein sequence ID" value="RZD16015.1"/>
    <property type="molecule type" value="Genomic_DNA"/>
</dbReference>
<sequence>MSAESIKENAIRKVIQELIVPNLSKIINKQDILEEKINSTNTRIEAMDIKIDSLKNKIDDNDEKIDIKITALSEKVNYMNKTNERLFDIIFHSTGKENNCPK</sequence>
<proteinExistence type="predicted"/>
<comment type="caution">
    <text evidence="2">The sequence shown here is derived from an EMBL/GenBank/DDBJ whole genome shotgun (WGS) entry which is preliminary data.</text>
</comment>
<evidence type="ECO:0000313" key="2">
    <source>
        <dbReference type="EMBL" id="RZD16015.1"/>
    </source>
</evidence>
<dbReference type="Proteomes" id="UP000316562">
    <property type="component" value="Unassembled WGS sequence"/>
</dbReference>
<dbReference type="Gene3D" id="6.10.250.3150">
    <property type="match status" value="1"/>
</dbReference>
<accession>A0A519BFG5</accession>
<name>A0A519BFG5_ACIG2</name>
<feature type="coiled-coil region" evidence="1">
    <location>
        <begin position="37"/>
        <end position="64"/>
    </location>
</feature>